<dbReference type="EMBL" id="JBBPFD010000001">
    <property type="protein sequence ID" value="KAK7944512.1"/>
    <property type="molecule type" value="Genomic_DNA"/>
</dbReference>
<feature type="compositionally biased region" description="Basic and acidic residues" evidence="1">
    <location>
        <begin position="1"/>
        <end position="15"/>
    </location>
</feature>
<keyword evidence="3" id="KW-1185">Reference proteome</keyword>
<proteinExistence type="predicted"/>
<feature type="compositionally biased region" description="Basic residues" evidence="1">
    <location>
        <begin position="42"/>
        <end position="52"/>
    </location>
</feature>
<sequence length="178" mass="20814">MVQKETESRSLRRWDQTQGLFKPQRQQQTKKREEPRPEEQFRKKRKKKKLRWPRVNMSPKELNSLYNSKVQSAEWMTRPKQGTPTWMPNMYPTTHSGVRVTLDDGRKFMVHKGPGFGKSSETVVTDARHMSDKWQVKQTQAVGGAHTVGDYVKTGGENYSIFKGQHCHRAAHDMMNQK</sequence>
<evidence type="ECO:0000256" key="1">
    <source>
        <dbReference type="SAM" id="MobiDB-lite"/>
    </source>
</evidence>
<evidence type="ECO:0000313" key="3">
    <source>
        <dbReference type="Proteomes" id="UP001460270"/>
    </source>
</evidence>
<reference evidence="3" key="1">
    <citation type="submission" date="2024-04" db="EMBL/GenBank/DDBJ databases">
        <title>Salinicola lusitanus LLJ914,a marine bacterium isolated from the Okinawa Trough.</title>
        <authorList>
            <person name="Li J."/>
        </authorList>
    </citation>
    <scope>NUCLEOTIDE SEQUENCE [LARGE SCALE GENOMIC DNA]</scope>
</reference>
<organism evidence="2 3">
    <name type="scientific">Mugilogobius chulae</name>
    <name type="common">yellowstripe goby</name>
    <dbReference type="NCBI Taxonomy" id="88201"/>
    <lineage>
        <taxon>Eukaryota</taxon>
        <taxon>Metazoa</taxon>
        <taxon>Chordata</taxon>
        <taxon>Craniata</taxon>
        <taxon>Vertebrata</taxon>
        <taxon>Euteleostomi</taxon>
        <taxon>Actinopterygii</taxon>
        <taxon>Neopterygii</taxon>
        <taxon>Teleostei</taxon>
        <taxon>Neoteleostei</taxon>
        <taxon>Acanthomorphata</taxon>
        <taxon>Gobiaria</taxon>
        <taxon>Gobiiformes</taxon>
        <taxon>Gobioidei</taxon>
        <taxon>Gobiidae</taxon>
        <taxon>Gobionellinae</taxon>
        <taxon>Mugilogobius</taxon>
    </lineage>
</organism>
<name>A0AAW0Q1J0_9GOBI</name>
<feature type="region of interest" description="Disordered" evidence="1">
    <location>
        <begin position="1"/>
        <end position="56"/>
    </location>
</feature>
<gene>
    <name evidence="2" type="ORF">WMY93_000240</name>
</gene>
<evidence type="ECO:0000313" key="2">
    <source>
        <dbReference type="EMBL" id="KAK7944512.1"/>
    </source>
</evidence>
<dbReference type="Proteomes" id="UP001460270">
    <property type="component" value="Unassembled WGS sequence"/>
</dbReference>
<accession>A0AAW0Q1J0</accession>
<feature type="compositionally biased region" description="Basic and acidic residues" evidence="1">
    <location>
        <begin position="30"/>
        <end position="41"/>
    </location>
</feature>
<comment type="caution">
    <text evidence="2">The sequence shown here is derived from an EMBL/GenBank/DDBJ whole genome shotgun (WGS) entry which is preliminary data.</text>
</comment>
<feature type="compositionally biased region" description="Polar residues" evidence="1">
    <location>
        <begin position="16"/>
        <end position="27"/>
    </location>
</feature>
<protein>
    <submittedName>
        <fullName evidence="2">Uncharacterized protein</fullName>
    </submittedName>
</protein>
<dbReference type="AlphaFoldDB" id="A0AAW0Q1J0"/>